<evidence type="ECO:0000313" key="1">
    <source>
        <dbReference type="EMBL" id="PKI60356.1"/>
    </source>
</evidence>
<protein>
    <submittedName>
        <fullName evidence="1">Uncharacterized protein</fullName>
    </submittedName>
</protein>
<sequence length="144" mass="16412">MTYSLCATFYNSEYESRDQLFFPRAPRRRGGARWSEGLIESLDMRELLLLWVHYVASLWVRRDSNLRCSATSLHPPRVVLGPFSLAIASSGFVLKLDTFVLGLCLLDLPGPFKLVVSFNYVAASHLRRLCLPRGYIPALHVKRL</sequence>
<dbReference type="EMBL" id="PGOL01001168">
    <property type="protein sequence ID" value="PKI60356.1"/>
    <property type="molecule type" value="Genomic_DNA"/>
</dbReference>
<keyword evidence="2" id="KW-1185">Reference proteome</keyword>
<reference evidence="1 2" key="1">
    <citation type="submission" date="2017-11" db="EMBL/GenBank/DDBJ databases">
        <title>De-novo sequencing of pomegranate (Punica granatum L.) genome.</title>
        <authorList>
            <person name="Akparov Z."/>
            <person name="Amiraslanov A."/>
            <person name="Hajiyeva S."/>
            <person name="Abbasov M."/>
            <person name="Kaur K."/>
            <person name="Hamwieh A."/>
            <person name="Solovyev V."/>
            <person name="Salamov A."/>
            <person name="Braich B."/>
            <person name="Kosarev P."/>
            <person name="Mahmoud A."/>
            <person name="Hajiyev E."/>
            <person name="Babayeva S."/>
            <person name="Izzatullayeva V."/>
            <person name="Mammadov A."/>
            <person name="Mammadov A."/>
            <person name="Sharifova S."/>
            <person name="Ojaghi J."/>
            <person name="Eynullazada K."/>
            <person name="Bayramov B."/>
            <person name="Abdulazimova A."/>
            <person name="Shahmuradov I."/>
        </authorList>
    </citation>
    <scope>NUCLEOTIDE SEQUENCE [LARGE SCALE GENOMIC DNA]</scope>
    <source>
        <strain evidence="2">cv. AG2017</strain>
        <tissue evidence="1">Leaf</tissue>
    </source>
</reference>
<dbReference type="Proteomes" id="UP000233551">
    <property type="component" value="Unassembled WGS sequence"/>
</dbReference>
<organism evidence="1 2">
    <name type="scientific">Punica granatum</name>
    <name type="common">Pomegranate</name>
    <dbReference type="NCBI Taxonomy" id="22663"/>
    <lineage>
        <taxon>Eukaryota</taxon>
        <taxon>Viridiplantae</taxon>
        <taxon>Streptophyta</taxon>
        <taxon>Embryophyta</taxon>
        <taxon>Tracheophyta</taxon>
        <taxon>Spermatophyta</taxon>
        <taxon>Magnoliopsida</taxon>
        <taxon>eudicotyledons</taxon>
        <taxon>Gunneridae</taxon>
        <taxon>Pentapetalae</taxon>
        <taxon>rosids</taxon>
        <taxon>malvids</taxon>
        <taxon>Myrtales</taxon>
        <taxon>Lythraceae</taxon>
        <taxon>Punica</taxon>
    </lineage>
</organism>
<name>A0A2I0JY27_PUNGR</name>
<gene>
    <name evidence="1" type="ORF">CRG98_019292</name>
</gene>
<proteinExistence type="predicted"/>
<dbReference type="AlphaFoldDB" id="A0A2I0JY27"/>
<accession>A0A2I0JY27</accession>
<comment type="caution">
    <text evidence="1">The sequence shown here is derived from an EMBL/GenBank/DDBJ whole genome shotgun (WGS) entry which is preliminary data.</text>
</comment>
<evidence type="ECO:0000313" key="2">
    <source>
        <dbReference type="Proteomes" id="UP000233551"/>
    </source>
</evidence>